<evidence type="ECO:0000259" key="7">
    <source>
        <dbReference type="Pfam" id="PF11967"/>
    </source>
</evidence>
<dbReference type="GO" id="GO:0043590">
    <property type="term" value="C:bacterial nucleoid"/>
    <property type="evidence" value="ECO:0007669"/>
    <property type="project" value="TreeGrafter"/>
</dbReference>
<reference evidence="8" key="1">
    <citation type="submission" date="2018-05" db="EMBL/GenBank/DDBJ databases">
        <authorList>
            <person name="Lanie J.A."/>
            <person name="Ng W.-L."/>
            <person name="Kazmierczak K.M."/>
            <person name="Andrzejewski T.M."/>
            <person name="Davidsen T.M."/>
            <person name="Wayne K.J."/>
            <person name="Tettelin H."/>
            <person name="Glass J.I."/>
            <person name="Rusch D."/>
            <person name="Podicherti R."/>
            <person name="Tsui H.-C.T."/>
            <person name="Winkler M.E."/>
        </authorList>
    </citation>
    <scope>NUCLEOTIDE SEQUENCE</scope>
</reference>
<evidence type="ECO:0000256" key="3">
    <source>
        <dbReference type="ARBA" id="ARBA00022763"/>
    </source>
</evidence>
<dbReference type="SUPFAM" id="SSF50249">
    <property type="entry name" value="Nucleic acid-binding proteins"/>
    <property type="match status" value="1"/>
</dbReference>
<dbReference type="InterPro" id="IPR037278">
    <property type="entry name" value="ARFGAP/RecO"/>
</dbReference>
<dbReference type="Pfam" id="PF11967">
    <property type="entry name" value="RecO_N"/>
    <property type="match status" value="1"/>
</dbReference>
<dbReference type="PANTHER" id="PTHR33991:SF1">
    <property type="entry name" value="DNA REPAIR PROTEIN RECO"/>
    <property type="match status" value="1"/>
</dbReference>
<dbReference type="InterPro" id="IPR012340">
    <property type="entry name" value="NA-bd_OB-fold"/>
</dbReference>
<evidence type="ECO:0000256" key="1">
    <source>
        <dbReference type="ARBA" id="ARBA00007452"/>
    </source>
</evidence>
<dbReference type="NCBIfam" id="TIGR00613">
    <property type="entry name" value="reco"/>
    <property type="match status" value="1"/>
</dbReference>
<dbReference type="GO" id="GO:0006310">
    <property type="term" value="P:DNA recombination"/>
    <property type="evidence" value="ECO:0007669"/>
    <property type="project" value="UniProtKB-KW"/>
</dbReference>
<evidence type="ECO:0000256" key="4">
    <source>
        <dbReference type="ARBA" id="ARBA00023172"/>
    </source>
</evidence>
<gene>
    <name evidence="8" type="ORF">METZ01_LOCUS15301</name>
</gene>
<proteinExistence type="inferred from homology"/>
<comment type="similarity">
    <text evidence="1">Belongs to the RecO family.</text>
</comment>
<dbReference type="SUPFAM" id="SSF57863">
    <property type="entry name" value="ArfGap/RecO-like zinc finger"/>
    <property type="match status" value="1"/>
</dbReference>
<dbReference type="PANTHER" id="PTHR33991">
    <property type="entry name" value="DNA REPAIR PROTEIN RECO"/>
    <property type="match status" value="1"/>
</dbReference>
<evidence type="ECO:0000256" key="6">
    <source>
        <dbReference type="ARBA" id="ARBA00033409"/>
    </source>
</evidence>
<dbReference type="Pfam" id="PF02565">
    <property type="entry name" value="RecO_C"/>
    <property type="match status" value="1"/>
</dbReference>
<dbReference type="Gene3D" id="2.40.50.140">
    <property type="entry name" value="Nucleic acid-binding proteins"/>
    <property type="match status" value="1"/>
</dbReference>
<dbReference type="InterPro" id="IPR042242">
    <property type="entry name" value="RecO_C"/>
</dbReference>
<sequence>MKVIETDGIVLKTMDFKEKDSILTFLTREVGKRAGVLHGGKSVRSGNAAKAELFVLNHFEFSEKPNTELVRIRKCELMESYPSLRQNFSKFLNASYFSELLLQCEIPSVDSQDYFDLLKNTMSLLSEAQTGTEIKLNFEMRLLKLLGIPPNLDNCLQCGGELWEGESGRNPSPKFSVPYQLDANLGGIRCPKCCIRSPYSTSLHPGSLAFFRVRQKTLQSESVIRPTQNNLKELDQALYVYFRHFFGRNLKSHRILKDNSWKN</sequence>
<protein>
    <recommendedName>
        <fullName evidence="2">DNA repair protein RecO</fullName>
    </recommendedName>
    <alternativeName>
        <fullName evidence="6">Recombination protein O</fullName>
    </alternativeName>
</protein>
<accession>A0A381P7V2</accession>
<dbReference type="AlphaFoldDB" id="A0A381P7V2"/>
<dbReference type="HAMAP" id="MF_00201">
    <property type="entry name" value="RecO"/>
    <property type="match status" value="1"/>
</dbReference>
<evidence type="ECO:0000256" key="2">
    <source>
        <dbReference type="ARBA" id="ARBA00021310"/>
    </source>
</evidence>
<dbReference type="InterPro" id="IPR003717">
    <property type="entry name" value="RecO"/>
</dbReference>
<dbReference type="InterPro" id="IPR022572">
    <property type="entry name" value="DNA_rep/recomb_RecO_N"/>
</dbReference>
<keyword evidence="3" id="KW-0227">DNA damage</keyword>
<dbReference type="EMBL" id="UINC01000870">
    <property type="protein sequence ID" value="SUZ62447.1"/>
    <property type="molecule type" value="Genomic_DNA"/>
</dbReference>
<keyword evidence="4" id="KW-0233">DNA recombination</keyword>
<dbReference type="Gene3D" id="1.20.1440.120">
    <property type="entry name" value="Recombination protein O, C-terminal domain"/>
    <property type="match status" value="1"/>
</dbReference>
<organism evidence="8">
    <name type="scientific">marine metagenome</name>
    <dbReference type="NCBI Taxonomy" id="408172"/>
    <lineage>
        <taxon>unclassified sequences</taxon>
        <taxon>metagenomes</taxon>
        <taxon>ecological metagenomes</taxon>
    </lineage>
</organism>
<name>A0A381P7V2_9ZZZZ</name>
<keyword evidence="5" id="KW-0234">DNA repair</keyword>
<dbReference type="GO" id="GO:0006302">
    <property type="term" value="P:double-strand break repair"/>
    <property type="evidence" value="ECO:0007669"/>
    <property type="project" value="TreeGrafter"/>
</dbReference>
<evidence type="ECO:0000313" key="8">
    <source>
        <dbReference type="EMBL" id="SUZ62447.1"/>
    </source>
</evidence>
<feature type="domain" description="DNA replication/recombination mediator RecO N-terminal" evidence="7">
    <location>
        <begin position="1"/>
        <end position="81"/>
    </location>
</feature>
<evidence type="ECO:0000256" key="5">
    <source>
        <dbReference type="ARBA" id="ARBA00023204"/>
    </source>
</evidence>